<evidence type="ECO:0000313" key="2">
    <source>
        <dbReference type="EMBL" id="SDY38871.1"/>
    </source>
</evidence>
<dbReference type="RefSeq" id="WP_092740728.1">
    <property type="nucleotide sequence ID" value="NZ_FNOV01000008.1"/>
</dbReference>
<feature type="transmembrane region" description="Helical" evidence="1">
    <location>
        <begin position="120"/>
        <end position="137"/>
    </location>
</feature>
<reference evidence="3" key="1">
    <citation type="submission" date="2016-10" db="EMBL/GenBank/DDBJ databases">
        <authorList>
            <person name="Varghese N."/>
            <person name="Submissions S."/>
        </authorList>
    </citation>
    <scope>NUCLEOTIDE SEQUENCE [LARGE SCALE GENOMIC DNA]</scope>
    <source>
        <strain evidence="3">CGMCC 1.8975</strain>
    </source>
</reference>
<sequence length="138" mass="14640">MLPSENPLIYRVTLGFLRAGRVLDGTSSVLLLATLGRGLLPLEMGAAVGLVGALLLAALAKYYAWRVALDADFFALLHEQPEATADFDAALANFRGRTTPPSSTPESRWRGARQLVQRQALVVAAQLLAIAALLIGGT</sequence>
<keyword evidence="3" id="KW-1185">Reference proteome</keyword>
<accession>A0A1H3JG29</accession>
<name>A0A1H3JG29_9BACT</name>
<evidence type="ECO:0000256" key="1">
    <source>
        <dbReference type="SAM" id="Phobius"/>
    </source>
</evidence>
<gene>
    <name evidence="2" type="ORF">SAMN04488069_10864</name>
</gene>
<dbReference type="AlphaFoldDB" id="A0A1H3JG29"/>
<evidence type="ECO:0000313" key="3">
    <source>
        <dbReference type="Proteomes" id="UP000199249"/>
    </source>
</evidence>
<protein>
    <submittedName>
        <fullName evidence="2">Uncharacterized protein</fullName>
    </submittedName>
</protein>
<proteinExistence type="predicted"/>
<dbReference type="STRING" id="651662.SAMN04488069_10864"/>
<dbReference type="OrthoDB" id="7030137at2"/>
<dbReference type="Proteomes" id="UP000199249">
    <property type="component" value="Unassembled WGS sequence"/>
</dbReference>
<keyword evidence="1" id="KW-1133">Transmembrane helix</keyword>
<keyword evidence="1" id="KW-0472">Membrane</keyword>
<organism evidence="2 3">
    <name type="scientific">Hymenobacter psychrophilus</name>
    <dbReference type="NCBI Taxonomy" id="651662"/>
    <lineage>
        <taxon>Bacteria</taxon>
        <taxon>Pseudomonadati</taxon>
        <taxon>Bacteroidota</taxon>
        <taxon>Cytophagia</taxon>
        <taxon>Cytophagales</taxon>
        <taxon>Hymenobacteraceae</taxon>
        <taxon>Hymenobacter</taxon>
    </lineage>
</organism>
<feature type="transmembrane region" description="Helical" evidence="1">
    <location>
        <begin position="44"/>
        <end position="64"/>
    </location>
</feature>
<dbReference type="EMBL" id="FNOV01000008">
    <property type="protein sequence ID" value="SDY38871.1"/>
    <property type="molecule type" value="Genomic_DNA"/>
</dbReference>
<keyword evidence="1" id="KW-0812">Transmembrane</keyword>